<dbReference type="InterPro" id="IPR013098">
    <property type="entry name" value="Ig_I-set"/>
</dbReference>
<accession>A0A3P6R2F3</accession>
<organism evidence="3 4">
    <name type="scientific">Cylicostephanus goldi</name>
    <name type="common">Nematode worm</name>
    <dbReference type="NCBI Taxonomy" id="71465"/>
    <lineage>
        <taxon>Eukaryota</taxon>
        <taxon>Metazoa</taxon>
        <taxon>Ecdysozoa</taxon>
        <taxon>Nematoda</taxon>
        <taxon>Chromadorea</taxon>
        <taxon>Rhabditida</taxon>
        <taxon>Rhabditina</taxon>
        <taxon>Rhabditomorpha</taxon>
        <taxon>Strongyloidea</taxon>
        <taxon>Strongylidae</taxon>
        <taxon>Cylicostephanus</taxon>
    </lineage>
</organism>
<evidence type="ECO:0000313" key="3">
    <source>
        <dbReference type="EMBL" id="VDK55209.1"/>
    </source>
</evidence>
<evidence type="ECO:0000313" key="4">
    <source>
        <dbReference type="Proteomes" id="UP000271889"/>
    </source>
</evidence>
<dbReference type="EMBL" id="UYRV01008086">
    <property type="protein sequence ID" value="VDK55209.1"/>
    <property type="molecule type" value="Genomic_DNA"/>
</dbReference>
<dbReference type="PROSITE" id="PS50835">
    <property type="entry name" value="IG_LIKE"/>
    <property type="match status" value="1"/>
</dbReference>
<feature type="non-terminal residue" evidence="3">
    <location>
        <position position="287"/>
    </location>
</feature>
<feature type="compositionally biased region" description="Basic and acidic residues" evidence="1">
    <location>
        <begin position="272"/>
        <end position="287"/>
    </location>
</feature>
<gene>
    <name evidence="3" type="ORF">CGOC_LOCUS3242</name>
</gene>
<dbReference type="SUPFAM" id="SSF48726">
    <property type="entry name" value="Immunoglobulin"/>
    <property type="match status" value="1"/>
</dbReference>
<name>A0A3P6R2F3_CYLGO</name>
<dbReference type="Gene3D" id="2.60.40.10">
    <property type="entry name" value="Immunoglobulins"/>
    <property type="match status" value="1"/>
</dbReference>
<dbReference type="Proteomes" id="UP000271889">
    <property type="component" value="Unassembled WGS sequence"/>
</dbReference>
<dbReference type="OrthoDB" id="5837492at2759"/>
<dbReference type="Pfam" id="PF07679">
    <property type="entry name" value="I-set"/>
    <property type="match status" value="1"/>
</dbReference>
<sequence length="287" mass="32977">VVENEPARFECAVIGNPRPKVTWYINGNQALHGHRYKLNYDGLHYLTINNCRISDAGEVTVIARNSEGEIQATCPLDIFQKKDFRQLQLKPTQFVTSEELQQRQLQWQRETLGKTKYPVEPLETEELVDKFNRPRDESFYDQLAYVEQPKPQFKIMELPPVQLKPGEISKYEPPREEMEKVPLRPVPGQKKERQLPPAEQPNWAQGGVLPGNVEGRFKKLPSPPKEVEVPARDQITLKTAKPKPASEVETGEHVKIAEEKARLKAVQQGPEQPKEEMVPHKQQVELK</sequence>
<dbReference type="PANTHER" id="PTHR47633">
    <property type="entry name" value="IMMUNOGLOBULIN"/>
    <property type="match status" value="1"/>
</dbReference>
<feature type="domain" description="Ig-like" evidence="2">
    <location>
        <begin position="1"/>
        <end position="77"/>
    </location>
</feature>
<feature type="non-terminal residue" evidence="3">
    <location>
        <position position="1"/>
    </location>
</feature>
<feature type="compositionally biased region" description="Basic and acidic residues" evidence="1">
    <location>
        <begin position="173"/>
        <end position="182"/>
    </location>
</feature>
<dbReference type="SMART" id="SM00408">
    <property type="entry name" value="IGc2"/>
    <property type="match status" value="1"/>
</dbReference>
<evidence type="ECO:0000256" key="1">
    <source>
        <dbReference type="SAM" id="MobiDB-lite"/>
    </source>
</evidence>
<dbReference type="FunFam" id="2.60.40.10:FF:000697">
    <property type="entry name" value="titin isoform X1"/>
    <property type="match status" value="1"/>
</dbReference>
<proteinExistence type="predicted"/>
<dbReference type="InterPro" id="IPR003598">
    <property type="entry name" value="Ig_sub2"/>
</dbReference>
<feature type="compositionally biased region" description="Basic and acidic residues" evidence="1">
    <location>
        <begin position="244"/>
        <end position="262"/>
    </location>
</feature>
<dbReference type="InterPro" id="IPR036179">
    <property type="entry name" value="Ig-like_dom_sf"/>
</dbReference>
<reference evidence="3 4" key="1">
    <citation type="submission" date="2018-11" db="EMBL/GenBank/DDBJ databases">
        <authorList>
            <consortium name="Pathogen Informatics"/>
        </authorList>
    </citation>
    <scope>NUCLEOTIDE SEQUENCE [LARGE SCALE GENOMIC DNA]</scope>
</reference>
<dbReference type="InterPro" id="IPR013783">
    <property type="entry name" value="Ig-like_fold"/>
</dbReference>
<dbReference type="AlphaFoldDB" id="A0A3P6R2F3"/>
<evidence type="ECO:0000259" key="2">
    <source>
        <dbReference type="PROSITE" id="PS50835"/>
    </source>
</evidence>
<keyword evidence="4" id="KW-1185">Reference proteome</keyword>
<protein>
    <recommendedName>
        <fullName evidence="2">Ig-like domain-containing protein</fullName>
    </recommendedName>
</protein>
<feature type="region of interest" description="Disordered" evidence="1">
    <location>
        <begin position="173"/>
        <end position="287"/>
    </location>
</feature>
<dbReference type="InterPro" id="IPR007110">
    <property type="entry name" value="Ig-like_dom"/>
</dbReference>